<evidence type="ECO:0000313" key="3">
    <source>
        <dbReference type="Proteomes" id="UP000178432"/>
    </source>
</evidence>
<dbReference type="PANTHER" id="PTHR43830:SF3">
    <property type="entry name" value="PROTEIN PSP1"/>
    <property type="match status" value="1"/>
</dbReference>
<comment type="caution">
    <text evidence="2">The sequence shown here is derived from an EMBL/GenBank/DDBJ whole genome shotgun (WGS) entry which is preliminary data.</text>
</comment>
<organism evidence="2 3">
    <name type="scientific">Candidatus Buchananbacteria bacterium RIFCSPHIGHO2_01_FULL_46_12</name>
    <dbReference type="NCBI Taxonomy" id="1797536"/>
    <lineage>
        <taxon>Bacteria</taxon>
        <taxon>Candidatus Buchananiibacteriota</taxon>
    </lineage>
</organism>
<accession>A0A1G1Y9E0</accession>
<evidence type="ECO:0000313" key="2">
    <source>
        <dbReference type="EMBL" id="OGY48929.1"/>
    </source>
</evidence>
<sequence length="269" mass="29869">MPKLAQIQVAFWDQTYRGLAGDLPLALGDFVVIKTEWGTEIGKISSWQEIGEDKASELKDSLAPILRQATTEDSEILAEAEKQRPAALEYCKKSVERLGLPMKVIDAHFSFDGSRLIFPFISDGRVDFRVLVKDLTHHFQKLIRLQQIGIRDEAKISGDLGSCGRQLCCRTHLKELSSITSEFADLQQISQRGSERLSGLCGRLRCCLAFEQRMYEDLAKNLPPVGAQVKTAQGKGKITSRNILKQTVNVALEGEGNNIVEVPAKAVRS</sequence>
<dbReference type="PROSITE" id="PS51411">
    <property type="entry name" value="PSP1_C"/>
    <property type="match status" value="1"/>
</dbReference>
<name>A0A1G1Y9E0_9BACT</name>
<dbReference type="Proteomes" id="UP000178432">
    <property type="component" value="Unassembled WGS sequence"/>
</dbReference>
<dbReference type="InterPro" id="IPR007557">
    <property type="entry name" value="PSP1_C"/>
</dbReference>
<dbReference type="AlphaFoldDB" id="A0A1G1Y9E0"/>
<protein>
    <recommendedName>
        <fullName evidence="1">PSP1 C-terminal domain-containing protein</fullName>
    </recommendedName>
</protein>
<evidence type="ECO:0000259" key="1">
    <source>
        <dbReference type="PROSITE" id="PS51411"/>
    </source>
</evidence>
<reference evidence="2 3" key="1">
    <citation type="journal article" date="2016" name="Nat. Commun.">
        <title>Thousands of microbial genomes shed light on interconnected biogeochemical processes in an aquifer system.</title>
        <authorList>
            <person name="Anantharaman K."/>
            <person name="Brown C.T."/>
            <person name="Hug L.A."/>
            <person name="Sharon I."/>
            <person name="Castelle C.J."/>
            <person name="Probst A.J."/>
            <person name="Thomas B.C."/>
            <person name="Singh A."/>
            <person name="Wilkins M.J."/>
            <person name="Karaoz U."/>
            <person name="Brodie E.L."/>
            <person name="Williams K.H."/>
            <person name="Hubbard S.S."/>
            <person name="Banfield J.F."/>
        </authorList>
    </citation>
    <scope>NUCLEOTIDE SEQUENCE [LARGE SCALE GENOMIC DNA]</scope>
</reference>
<dbReference type="NCBIfam" id="NF041131">
    <property type="entry name" value="RicT_YaaT_fam"/>
    <property type="match status" value="1"/>
</dbReference>
<feature type="domain" description="PSP1 C-terminal" evidence="1">
    <location>
        <begin position="63"/>
        <end position="148"/>
    </location>
</feature>
<dbReference type="PANTHER" id="PTHR43830">
    <property type="entry name" value="PROTEIN PSP1"/>
    <property type="match status" value="1"/>
</dbReference>
<dbReference type="GO" id="GO:0005737">
    <property type="term" value="C:cytoplasm"/>
    <property type="evidence" value="ECO:0007669"/>
    <property type="project" value="TreeGrafter"/>
</dbReference>
<dbReference type="Pfam" id="PF04468">
    <property type="entry name" value="PSP1"/>
    <property type="match status" value="1"/>
</dbReference>
<dbReference type="EMBL" id="MHIF01000007">
    <property type="protein sequence ID" value="OGY48929.1"/>
    <property type="molecule type" value="Genomic_DNA"/>
</dbReference>
<proteinExistence type="predicted"/>
<gene>
    <name evidence="2" type="ORF">A2663_01830</name>
</gene>
<dbReference type="InterPro" id="IPR047767">
    <property type="entry name" value="PSP1-like"/>
</dbReference>